<sequence>MAQVRKNKVIDLEDNGLIDEFTKERIKNLRKENDVKITTIIQEDNKVSLKSQFVITFLDNFDALINLGLNNTEMKVISYILKKMEFGNLLNLNQVSICKALDLKKSNVSKIFTNLYKKKVLVKDSDGNTYVNANLFAKGLKHKMNSDSENGKNLIKSQAESDCFTKSF</sequence>
<organism evidence="1 2">
    <name type="scientific">Candidatus Pantoea multigeneris</name>
    <dbReference type="NCBI Taxonomy" id="2608357"/>
    <lineage>
        <taxon>Bacteria</taxon>
        <taxon>Pseudomonadati</taxon>
        <taxon>Pseudomonadota</taxon>
        <taxon>Gammaproteobacteria</taxon>
        <taxon>Enterobacterales</taxon>
        <taxon>Erwiniaceae</taxon>
        <taxon>Pantoea</taxon>
    </lineage>
</organism>
<keyword evidence="2" id="KW-1185">Reference proteome</keyword>
<reference evidence="1 2" key="1">
    <citation type="journal article" date="2019" name="bioRxiv">
        <title>Bacteria contribute to plant secondary compound degradation in a generalist herbivore system.</title>
        <authorList>
            <person name="Francoeur C.B."/>
            <person name="Khadempour L."/>
            <person name="Moreira-Soto R.D."/>
            <person name="Gotting K."/>
            <person name="Book A.J."/>
            <person name="Pinto-Tomas A.A."/>
            <person name="Keefover-Ring K."/>
            <person name="Currie C.R."/>
        </authorList>
    </citation>
    <scope>NUCLEOTIDE SEQUENCE [LARGE SCALE GENOMIC DNA]</scope>
    <source>
        <strain evidence="1">Acro-835</strain>
    </source>
</reference>
<protein>
    <recommendedName>
        <fullName evidence="3">Plasmid replication protein RepL domain-containing protein</fullName>
    </recommendedName>
</protein>
<dbReference type="Proteomes" id="UP001515683">
    <property type="component" value="Unassembled WGS sequence"/>
</dbReference>
<accession>A0ABX0RHE3</accession>
<dbReference type="RefSeq" id="WP_167018775.1">
    <property type="nucleotide sequence ID" value="NZ_VWXF01000022.1"/>
</dbReference>
<evidence type="ECO:0000313" key="2">
    <source>
        <dbReference type="Proteomes" id="UP001515683"/>
    </source>
</evidence>
<dbReference type="EMBL" id="VWXF01000022">
    <property type="protein sequence ID" value="NIF24741.1"/>
    <property type="molecule type" value="Genomic_DNA"/>
</dbReference>
<gene>
    <name evidence="1" type="ORF">F3J40_24535</name>
</gene>
<evidence type="ECO:0000313" key="1">
    <source>
        <dbReference type="EMBL" id="NIF24741.1"/>
    </source>
</evidence>
<proteinExistence type="predicted"/>
<evidence type="ECO:0008006" key="3">
    <source>
        <dbReference type="Google" id="ProtNLM"/>
    </source>
</evidence>
<comment type="caution">
    <text evidence="1">The sequence shown here is derived from an EMBL/GenBank/DDBJ whole genome shotgun (WGS) entry which is preliminary data.</text>
</comment>
<name>A0ABX0RHE3_9GAMM</name>
<dbReference type="InterPro" id="IPR036390">
    <property type="entry name" value="WH_DNA-bd_sf"/>
</dbReference>
<dbReference type="SUPFAM" id="SSF46785">
    <property type="entry name" value="Winged helix' DNA-binding domain"/>
    <property type="match status" value="1"/>
</dbReference>